<dbReference type="Proteomes" id="UP000559117">
    <property type="component" value="Unassembled WGS sequence"/>
</dbReference>
<sequence>MASLLFIIKHFNFYNTTDKYILKFRLYFFEALHMNYSTILSAIVAGFSSAACFS</sequence>
<accession>A0A840UK28</accession>
<protein>
    <submittedName>
        <fullName evidence="1">Uncharacterized protein</fullName>
    </submittedName>
</protein>
<name>A0A840UK28_9FIRM</name>
<dbReference type="AlphaFoldDB" id="A0A840UK28"/>
<evidence type="ECO:0000313" key="2">
    <source>
        <dbReference type="Proteomes" id="UP000559117"/>
    </source>
</evidence>
<organism evidence="1 2">
    <name type="scientific">Pectinatus brassicae</name>
    <dbReference type="NCBI Taxonomy" id="862415"/>
    <lineage>
        <taxon>Bacteria</taxon>
        <taxon>Bacillati</taxon>
        <taxon>Bacillota</taxon>
        <taxon>Negativicutes</taxon>
        <taxon>Selenomonadales</taxon>
        <taxon>Selenomonadaceae</taxon>
        <taxon>Pectinatus</taxon>
    </lineage>
</organism>
<proteinExistence type="predicted"/>
<evidence type="ECO:0000313" key="1">
    <source>
        <dbReference type="EMBL" id="MBB5336540.1"/>
    </source>
</evidence>
<comment type="caution">
    <text evidence="1">The sequence shown here is derived from an EMBL/GenBank/DDBJ whole genome shotgun (WGS) entry which is preliminary data.</text>
</comment>
<dbReference type="EMBL" id="JACHFH010000019">
    <property type="protein sequence ID" value="MBB5336540.1"/>
    <property type="molecule type" value="Genomic_DNA"/>
</dbReference>
<reference evidence="1 2" key="1">
    <citation type="submission" date="2020-08" db="EMBL/GenBank/DDBJ databases">
        <title>Genomic Encyclopedia of Type Strains, Phase IV (KMG-IV): sequencing the most valuable type-strain genomes for metagenomic binning, comparative biology and taxonomic classification.</title>
        <authorList>
            <person name="Goeker M."/>
        </authorList>
    </citation>
    <scope>NUCLEOTIDE SEQUENCE [LARGE SCALE GENOMIC DNA]</scope>
    <source>
        <strain evidence="1 2">DSM 24661</strain>
    </source>
</reference>
<keyword evidence="2" id="KW-1185">Reference proteome</keyword>
<gene>
    <name evidence="1" type="ORF">HNR32_001690</name>
</gene>